<evidence type="ECO:0000256" key="1">
    <source>
        <dbReference type="ARBA" id="ARBA00022574"/>
    </source>
</evidence>
<evidence type="ECO:0000259" key="4">
    <source>
        <dbReference type="Pfam" id="PF12894"/>
    </source>
</evidence>
<dbReference type="SMART" id="SM00320">
    <property type="entry name" value="WD40"/>
    <property type="match status" value="5"/>
</dbReference>
<evidence type="ECO:0000313" key="5">
    <source>
        <dbReference type="EMBL" id="KAE8342889.1"/>
    </source>
</evidence>
<gene>
    <name evidence="5" type="ORF">BDV24DRAFT_162063</name>
</gene>
<accession>A0A5N6YEK4</accession>
<dbReference type="PROSITE" id="PS50082">
    <property type="entry name" value="WD_REPEATS_2"/>
    <property type="match status" value="2"/>
</dbReference>
<dbReference type="InterPro" id="IPR015943">
    <property type="entry name" value="WD40/YVTN_repeat-like_dom_sf"/>
</dbReference>
<evidence type="ECO:0000256" key="2">
    <source>
        <dbReference type="ARBA" id="ARBA00022737"/>
    </source>
</evidence>
<dbReference type="EMBL" id="ML737132">
    <property type="protein sequence ID" value="KAE8342889.1"/>
    <property type="molecule type" value="Genomic_DNA"/>
</dbReference>
<dbReference type="Pfam" id="PF12894">
    <property type="entry name" value="ANAPC4_WD40"/>
    <property type="match status" value="1"/>
</dbReference>
<dbReference type="Pfam" id="PF00400">
    <property type="entry name" value="WD40"/>
    <property type="match status" value="1"/>
</dbReference>
<sequence length="367" mass="40165">MELYAYALESEFQSPEGEPAAWAPGNPFHWGQELDKIILRGVGSSLSLSSDDQFLAVGVGKNIHVYSTFTREYVETLTGHLDEVSRVFSAPRMIRCGLYTLVSSAEGSIVVWELDRDGKTVSAEENKVDIDTLSAKAADTAISKLVSDHGWRLEEDGAKAIAEGFKTTITKAVDIHALEKQITLDGKFASHGAPFSPGGQKMIYFTQNNTTQKGMRDAETLPCVNIWDVEAKVIRHRLLGHTDTIMWVATSPYSTLVASISWDGTTRIWDADDGTCLQVLGPFGGQMWSGAFSPDSKYIAISQGSPKTVVYVYDIEKAEEISHFEGCEHWARSLDWSPDGNLLAVGASDSSVRVLDPYTGNRSWVGG</sequence>
<dbReference type="PANTHER" id="PTHR19848">
    <property type="entry name" value="WD40 REPEAT PROTEIN"/>
    <property type="match status" value="1"/>
</dbReference>
<protein>
    <submittedName>
        <fullName evidence="5">WD40-repeat-containing domain protein</fullName>
    </submittedName>
</protein>
<name>A0A5N6YEK4_9EURO</name>
<dbReference type="PROSITE" id="PS50294">
    <property type="entry name" value="WD_REPEATS_REGION"/>
    <property type="match status" value="1"/>
</dbReference>
<keyword evidence="2" id="KW-0677">Repeat</keyword>
<evidence type="ECO:0000256" key="3">
    <source>
        <dbReference type="PROSITE-ProRule" id="PRU00221"/>
    </source>
</evidence>
<dbReference type="InterPro" id="IPR036322">
    <property type="entry name" value="WD40_repeat_dom_sf"/>
</dbReference>
<dbReference type="SUPFAM" id="SSF50978">
    <property type="entry name" value="WD40 repeat-like"/>
    <property type="match status" value="1"/>
</dbReference>
<organism evidence="5">
    <name type="scientific">Aspergillus arachidicola</name>
    <dbReference type="NCBI Taxonomy" id="656916"/>
    <lineage>
        <taxon>Eukaryota</taxon>
        <taxon>Fungi</taxon>
        <taxon>Dikarya</taxon>
        <taxon>Ascomycota</taxon>
        <taxon>Pezizomycotina</taxon>
        <taxon>Eurotiomycetes</taxon>
        <taxon>Eurotiomycetidae</taxon>
        <taxon>Eurotiales</taxon>
        <taxon>Aspergillaceae</taxon>
        <taxon>Aspergillus</taxon>
        <taxon>Aspergillus subgen. Circumdati</taxon>
    </lineage>
</organism>
<dbReference type="Gene3D" id="2.130.10.10">
    <property type="entry name" value="YVTN repeat-like/Quinoprotein amine dehydrogenase"/>
    <property type="match status" value="2"/>
</dbReference>
<reference evidence="5" key="1">
    <citation type="submission" date="2019-04" db="EMBL/GenBank/DDBJ databases">
        <title>Friends and foes A comparative genomics study of 23 Aspergillus species from section Flavi.</title>
        <authorList>
            <consortium name="DOE Joint Genome Institute"/>
            <person name="Kjaerbolling I."/>
            <person name="Vesth T."/>
            <person name="Frisvad J.C."/>
            <person name="Nybo J.L."/>
            <person name="Theobald S."/>
            <person name="Kildgaard S."/>
            <person name="Isbrandt T."/>
            <person name="Kuo A."/>
            <person name="Sato A."/>
            <person name="Lyhne E.K."/>
            <person name="Kogle M.E."/>
            <person name="Wiebenga A."/>
            <person name="Kun R.S."/>
            <person name="Lubbers R.J."/>
            <person name="Makela M.R."/>
            <person name="Barry K."/>
            <person name="Chovatia M."/>
            <person name="Clum A."/>
            <person name="Daum C."/>
            <person name="Haridas S."/>
            <person name="He G."/>
            <person name="LaButti K."/>
            <person name="Lipzen A."/>
            <person name="Mondo S."/>
            <person name="Riley R."/>
            <person name="Salamov A."/>
            <person name="Simmons B.A."/>
            <person name="Magnuson J.K."/>
            <person name="Henrissat B."/>
            <person name="Mortensen U.H."/>
            <person name="Larsen T.O."/>
            <person name="Devries R.P."/>
            <person name="Grigoriev I.V."/>
            <person name="Machida M."/>
            <person name="Baker S.E."/>
            <person name="Andersen M.R."/>
        </authorList>
    </citation>
    <scope>NUCLEOTIDE SEQUENCE</scope>
    <source>
        <strain evidence="5">CBS 117612</strain>
    </source>
</reference>
<dbReference type="PANTHER" id="PTHR19848:SF8">
    <property type="entry name" value="F-BOX AND WD REPEAT DOMAIN CONTAINING 7"/>
    <property type="match status" value="1"/>
</dbReference>
<dbReference type="Proteomes" id="UP000325558">
    <property type="component" value="Unassembled WGS sequence"/>
</dbReference>
<dbReference type="InterPro" id="IPR024977">
    <property type="entry name" value="Apc4-like_WD40_dom"/>
</dbReference>
<dbReference type="InterPro" id="IPR001680">
    <property type="entry name" value="WD40_rpt"/>
</dbReference>
<feature type="repeat" description="WD" evidence="3">
    <location>
        <begin position="238"/>
        <end position="279"/>
    </location>
</feature>
<proteinExistence type="predicted"/>
<feature type="domain" description="Anaphase-promoting complex subunit 4-like WD40" evidence="4">
    <location>
        <begin position="328"/>
        <end position="361"/>
    </location>
</feature>
<keyword evidence="1 3" id="KW-0853">WD repeat</keyword>
<dbReference type="AlphaFoldDB" id="A0A5N6YEK4"/>
<feature type="repeat" description="WD" evidence="3">
    <location>
        <begin position="324"/>
        <end position="356"/>
    </location>
</feature>
<dbReference type="OrthoDB" id="1367865at2759"/>